<keyword evidence="13" id="KW-1185">Reference proteome</keyword>
<evidence type="ECO:0000256" key="3">
    <source>
        <dbReference type="ARBA" id="ARBA00013161"/>
    </source>
</evidence>
<dbReference type="Pfam" id="PF08613">
    <property type="entry name" value="Cyclin"/>
    <property type="match status" value="1"/>
</dbReference>
<dbReference type="SUPFAM" id="SSF47954">
    <property type="entry name" value="Cyclin-like"/>
    <property type="match status" value="1"/>
</dbReference>
<dbReference type="InterPro" id="IPR014729">
    <property type="entry name" value="Rossmann-like_a/b/a_fold"/>
</dbReference>
<protein>
    <recommendedName>
        <fullName evidence="11">Tryptophan--tRNA ligase, mitochondrial</fullName>
        <ecNumber evidence="3">6.1.1.2</ecNumber>
    </recommendedName>
    <alternativeName>
        <fullName evidence="9">Tryptophanyl-tRNA synthetase</fullName>
    </alternativeName>
</protein>
<dbReference type="EMBL" id="JANBUL010000122">
    <property type="protein sequence ID" value="KAJ2780878.1"/>
    <property type="molecule type" value="Genomic_DNA"/>
</dbReference>
<gene>
    <name evidence="12" type="primary">MSW1</name>
    <name evidence="12" type="ORF">H4R18_003208</name>
</gene>
<evidence type="ECO:0000256" key="9">
    <source>
        <dbReference type="ARBA" id="ARBA00030268"/>
    </source>
</evidence>
<dbReference type="FunFam" id="3.40.50.620:FF:000082">
    <property type="entry name" value="MSW1p Mitochondrial tryptophanyl-tRNA synthetase"/>
    <property type="match status" value="1"/>
</dbReference>
<evidence type="ECO:0000313" key="12">
    <source>
        <dbReference type="EMBL" id="KAJ2780878.1"/>
    </source>
</evidence>
<dbReference type="Proteomes" id="UP001140217">
    <property type="component" value="Unassembled WGS sequence"/>
</dbReference>
<dbReference type="Gene3D" id="3.40.50.620">
    <property type="entry name" value="HUPs"/>
    <property type="match status" value="1"/>
</dbReference>
<dbReference type="PRINTS" id="PR01039">
    <property type="entry name" value="TRNASYNTHTRP"/>
</dbReference>
<dbReference type="GO" id="GO:0019901">
    <property type="term" value="F:protein kinase binding"/>
    <property type="evidence" value="ECO:0007669"/>
    <property type="project" value="InterPro"/>
</dbReference>
<dbReference type="HAMAP" id="MF_00140_B">
    <property type="entry name" value="Trp_tRNA_synth_B"/>
    <property type="match status" value="1"/>
</dbReference>
<evidence type="ECO:0000256" key="1">
    <source>
        <dbReference type="ARBA" id="ARBA00004305"/>
    </source>
</evidence>
<dbReference type="Gene3D" id="1.10.472.10">
    <property type="entry name" value="Cyclin-like"/>
    <property type="match status" value="1"/>
</dbReference>
<dbReference type="InterPro" id="IPR002306">
    <property type="entry name" value="Trp-tRNA-ligase"/>
</dbReference>
<evidence type="ECO:0000256" key="6">
    <source>
        <dbReference type="ARBA" id="ARBA00022840"/>
    </source>
</evidence>
<dbReference type="GO" id="GO:0005759">
    <property type="term" value="C:mitochondrial matrix"/>
    <property type="evidence" value="ECO:0007669"/>
    <property type="project" value="UniProtKB-SubCell"/>
</dbReference>
<dbReference type="PANTHER" id="PTHR43766">
    <property type="entry name" value="TRYPTOPHAN--TRNA LIGASE, MITOCHONDRIAL"/>
    <property type="match status" value="1"/>
</dbReference>
<dbReference type="GO" id="GO:0070183">
    <property type="term" value="P:mitochondrial tryptophanyl-tRNA aminoacylation"/>
    <property type="evidence" value="ECO:0007669"/>
    <property type="project" value="TreeGrafter"/>
</dbReference>
<dbReference type="InterPro" id="IPR050203">
    <property type="entry name" value="Trp-tRNA_synthetase"/>
</dbReference>
<keyword evidence="4 12" id="KW-0436">Ligase</keyword>
<dbReference type="GO" id="GO:0005524">
    <property type="term" value="F:ATP binding"/>
    <property type="evidence" value="ECO:0007669"/>
    <property type="project" value="UniProtKB-KW"/>
</dbReference>
<evidence type="ECO:0000256" key="10">
    <source>
        <dbReference type="ARBA" id="ARBA00049929"/>
    </source>
</evidence>
<comment type="catalytic activity">
    <reaction evidence="10">
        <text>tRNA(Trp) + L-tryptophan + ATP = L-tryptophyl-tRNA(Trp) + AMP + diphosphate + H(+)</text>
        <dbReference type="Rhea" id="RHEA:24080"/>
        <dbReference type="Rhea" id="RHEA-COMP:9671"/>
        <dbReference type="Rhea" id="RHEA-COMP:9705"/>
        <dbReference type="ChEBI" id="CHEBI:15378"/>
        <dbReference type="ChEBI" id="CHEBI:30616"/>
        <dbReference type="ChEBI" id="CHEBI:33019"/>
        <dbReference type="ChEBI" id="CHEBI:57912"/>
        <dbReference type="ChEBI" id="CHEBI:78442"/>
        <dbReference type="ChEBI" id="CHEBI:78535"/>
        <dbReference type="ChEBI" id="CHEBI:456215"/>
        <dbReference type="EC" id="6.1.1.2"/>
    </reaction>
</comment>
<dbReference type="CDD" id="cd20557">
    <property type="entry name" value="CYCLIN_ScPCL1-like"/>
    <property type="match status" value="1"/>
</dbReference>
<comment type="similarity">
    <text evidence="2">Belongs to the class-I aminoacyl-tRNA synthetase family.</text>
</comment>
<dbReference type="GO" id="GO:0004830">
    <property type="term" value="F:tryptophan-tRNA ligase activity"/>
    <property type="evidence" value="ECO:0007669"/>
    <property type="project" value="UniProtKB-EC"/>
</dbReference>
<evidence type="ECO:0000256" key="8">
    <source>
        <dbReference type="ARBA" id="ARBA00023146"/>
    </source>
</evidence>
<comment type="subcellular location">
    <subcellularLocation>
        <location evidence="1">Mitochondrion matrix</location>
    </subcellularLocation>
</comment>
<keyword evidence="8" id="KW-0030">Aminoacyl-tRNA synthetase</keyword>
<dbReference type="FunFam" id="1.10.240.10:FF:000002">
    <property type="entry name" value="Tryptophan--tRNA ligase"/>
    <property type="match status" value="1"/>
</dbReference>
<reference evidence="12" key="1">
    <citation type="submission" date="2022-07" db="EMBL/GenBank/DDBJ databases">
        <title>Phylogenomic reconstructions and comparative analyses of Kickxellomycotina fungi.</title>
        <authorList>
            <person name="Reynolds N.K."/>
            <person name="Stajich J.E."/>
            <person name="Barry K."/>
            <person name="Grigoriev I.V."/>
            <person name="Crous P."/>
            <person name="Smith M.E."/>
        </authorList>
    </citation>
    <scope>NUCLEOTIDE SEQUENCE</scope>
    <source>
        <strain evidence="12">NBRC 105414</strain>
    </source>
</reference>
<evidence type="ECO:0000313" key="13">
    <source>
        <dbReference type="Proteomes" id="UP001140217"/>
    </source>
</evidence>
<dbReference type="InterPro" id="IPR013922">
    <property type="entry name" value="Cyclin_PHO80-like"/>
</dbReference>
<evidence type="ECO:0000256" key="2">
    <source>
        <dbReference type="ARBA" id="ARBA00005594"/>
    </source>
</evidence>
<dbReference type="InterPro" id="IPR024109">
    <property type="entry name" value="Trp-tRNA-ligase_bac-type"/>
</dbReference>
<sequence length="619" mass="66440">MGALSAEMLPAEMLPAEMLPAPSAPNRPPPQRTAALTAAAAATATTAAVGGHSLYHIPATLISFTADYLSKLFSAVEKPAGVLKRPDRPVDGRKYPEFRQFIHTLLINGRISADTLVHALIYLSRFHRRVARRRALVEEGAKHKLFLAALLVASKFCDDRQPLATTVVCGFLPAGLLSLAEVNRIERAFLCAIQYKLIVDPDELALLLSKHGIDIRSIARAIAERRQAAAAACGPRPPAGLISAALFSASSARLAVPGRTVLHTARLETAVARVFSGIQPTGVPQLGNYLGSIRNWVRLQGSALGADGAQAHEQYISIVDLHALTVPRDPGRLRADTLEMAAALVACGIDPARSVLFRQSAVPQHAQLHWALGCITPVGWLNRMTQWKSKQQQQQQLAGGGDPSLLAGLLTYPVLMAADVLLYRATHVPVGEDQVQHLELARDIAAHFNKTFRRALFPMPRALLTESARIMSLRDPLRKMSKSDPLTQARITLADSDAEIRAKIQRATTDCGGAGAGVTYDPAARPGVSNLVAIYAALRDVAPQAAAAAELRSLNNSQLKAAVTEAAIATLAPIRDETRRLLRDPAHIEATLRAGEDRARAAAAASWAEIAECIGLRHH</sequence>
<keyword evidence="6" id="KW-0067">ATP-binding</keyword>
<dbReference type="Gene3D" id="1.10.240.10">
    <property type="entry name" value="Tyrosyl-Transfer RNA Synthetase"/>
    <property type="match status" value="1"/>
</dbReference>
<name>A0A9W8H8M8_9FUNG</name>
<evidence type="ECO:0000256" key="4">
    <source>
        <dbReference type="ARBA" id="ARBA00022598"/>
    </source>
</evidence>
<organism evidence="12 13">
    <name type="scientific">Coemansia javaensis</name>
    <dbReference type="NCBI Taxonomy" id="2761396"/>
    <lineage>
        <taxon>Eukaryota</taxon>
        <taxon>Fungi</taxon>
        <taxon>Fungi incertae sedis</taxon>
        <taxon>Zoopagomycota</taxon>
        <taxon>Kickxellomycotina</taxon>
        <taxon>Kickxellomycetes</taxon>
        <taxon>Kickxellales</taxon>
        <taxon>Kickxellaceae</taxon>
        <taxon>Coemansia</taxon>
    </lineage>
</organism>
<dbReference type="InterPro" id="IPR002305">
    <property type="entry name" value="aa-tRNA-synth_Ic"/>
</dbReference>
<dbReference type="EC" id="6.1.1.2" evidence="3"/>
<accession>A0A9W8H8M8</accession>
<evidence type="ECO:0000256" key="11">
    <source>
        <dbReference type="ARBA" id="ARBA00069760"/>
    </source>
</evidence>
<dbReference type="Pfam" id="PF00579">
    <property type="entry name" value="tRNA-synt_1b"/>
    <property type="match status" value="1"/>
</dbReference>
<evidence type="ECO:0000256" key="5">
    <source>
        <dbReference type="ARBA" id="ARBA00022741"/>
    </source>
</evidence>
<dbReference type="AlphaFoldDB" id="A0A9W8H8M8"/>
<proteinExistence type="inferred from homology"/>
<dbReference type="InterPro" id="IPR036915">
    <property type="entry name" value="Cyclin-like_sf"/>
</dbReference>
<evidence type="ECO:0000256" key="7">
    <source>
        <dbReference type="ARBA" id="ARBA00022917"/>
    </source>
</evidence>
<keyword evidence="7" id="KW-0648">Protein biosynthesis</keyword>
<dbReference type="NCBIfam" id="TIGR00233">
    <property type="entry name" value="trpS"/>
    <property type="match status" value="1"/>
</dbReference>
<dbReference type="SUPFAM" id="SSF52374">
    <property type="entry name" value="Nucleotidylyl transferase"/>
    <property type="match status" value="1"/>
</dbReference>
<comment type="caution">
    <text evidence="12">The sequence shown here is derived from an EMBL/GenBank/DDBJ whole genome shotgun (WGS) entry which is preliminary data.</text>
</comment>
<dbReference type="OrthoDB" id="15808at2759"/>
<dbReference type="CDD" id="cd00806">
    <property type="entry name" value="TrpRS_core"/>
    <property type="match status" value="1"/>
</dbReference>
<dbReference type="PANTHER" id="PTHR43766:SF1">
    <property type="entry name" value="TRYPTOPHAN--TRNA LIGASE, MITOCHONDRIAL"/>
    <property type="match status" value="1"/>
</dbReference>
<keyword evidence="5" id="KW-0547">Nucleotide-binding</keyword>